<protein>
    <recommendedName>
        <fullName evidence="4">VWFA domain-containing protein</fullName>
    </recommendedName>
</protein>
<proteinExistence type="predicted"/>
<feature type="region of interest" description="Disordered" evidence="1">
    <location>
        <begin position="366"/>
        <end position="443"/>
    </location>
</feature>
<name>A0A1H2AWP4_9ACTN</name>
<reference evidence="2 3" key="1">
    <citation type="submission" date="2016-10" db="EMBL/GenBank/DDBJ databases">
        <authorList>
            <person name="de Groot N.N."/>
        </authorList>
    </citation>
    <scope>NUCLEOTIDE SEQUENCE [LARGE SCALE GENOMIC DNA]</scope>
    <source>
        <strain evidence="2 3">DSM 43941</strain>
    </source>
</reference>
<accession>A0A1H2AWP4</accession>
<feature type="compositionally biased region" description="Pro residues" evidence="1">
    <location>
        <begin position="368"/>
        <end position="396"/>
    </location>
</feature>
<feature type="compositionally biased region" description="Pro residues" evidence="1">
    <location>
        <begin position="425"/>
        <end position="438"/>
    </location>
</feature>
<dbReference type="SUPFAM" id="SSF53300">
    <property type="entry name" value="vWA-like"/>
    <property type="match status" value="1"/>
</dbReference>
<evidence type="ECO:0000256" key="1">
    <source>
        <dbReference type="SAM" id="MobiDB-lite"/>
    </source>
</evidence>
<evidence type="ECO:0008006" key="4">
    <source>
        <dbReference type="Google" id="ProtNLM"/>
    </source>
</evidence>
<dbReference type="STRING" id="113562.SAMN04489716_4145"/>
<dbReference type="OrthoDB" id="4115890at2"/>
<dbReference type="InterPro" id="IPR036465">
    <property type="entry name" value="vWFA_dom_sf"/>
</dbReference>
<keyword evidence="3" id="KW-1185">Reference proteome</keyword>
<evidence type="ECO:0000313" key="2">
    <source>
        <dbReference type="EMBL" id="SDT50232.1"/>
    </source>
</evidence>
<evidence type="ECO:0000313" key="3">
    <source>
        <dbReference type="Proteomes" id="UP000198688"/>
    </source>
</evidence>
<gene>
    <name evidence="2" type="ORF">SAMN04489716_4145</name>
</gene>
<dbReference type="EMBL" id="LT629758">
    <property type="protein sequence ID" value="SDT50232.1"/>
    <property type="molecule type" value="Genomic_DNA"/>
</dbReference>
<dbReference type="Proteomes" id="UP000198688">
    <property type="component" value="Chromosome I"/>
</dbReference>
<dbReference type="AlphaFoldDB" id="A0A1H2AWP4"/>
<dbReference type="RefSeq" id="WP_092546149.1">
    <property type="nucleotide sequence ID" value="NZ_BOMJ01000042.1"/>
</dbReference>
<sequence length="665" mass="70496">MNNQPTALIGNPQPVPRTALAKQVLQPNIVVVYVTADGHLERVDGGRTLNLAEGLWSRYRHRIDVDTSDHEIELTINRRQLPSADPAFHFEATLELGYRVHDPVEVVKRRVGGDGLAVVRTRLLEIIRPICRSFEIGGVGQAEATVNSRFLQPVVLSEGIEVYRCHAQLELDADAARHAAQMRTASQQGVLQHIERREQIAGVQLEGDLSAMRARFETDQLRHRVEAIEALNIDEHRLLELFIAQNPNNAAEAINLLNQKDQARLQREDLQNEAMLKRFEFLIANNLLNGAQRTWIIGILTNQVAPGGTPAITVGGPHSGAGRAALPAGNGGAPSASPVVTGPAIRQQPAASAPASDRERGVIRLGPPAVPTQAAPPPQSAPPAPQPAPTPQPAHSPQPARRPATRPAARPSTETPSTRMRLPRSPEPLSPEPAPAPAMPEAGTGGSVHPIYLVLDRSAAAAPWAAQSDAGLAGLVQQLGAQHRGSAGVHLSVIGFGDTARILSPLGPVTPGTTLPDPGYGGTADFAAVFDSLLQRVPLDVSGLKQAGYRVNRPIVFFLSASPPGSDPAWTSVRDRLADRNVLPAAPTMVACGVAGVSPDAIRTVATRPEFGFVADAQIDPATAVTAFWQSVTTSLVSFATALARGESALAVAPPEGFRIVGDEV</sequence>
<feature type="region of interest" description="Disordered" evidence="1">
    <location>
        <begin position="314"/>
        <end position="341"/>
    </location>
</feature>
<organism evidence="2 3">
    <name type="scientific">Actinoplanes derwentensis</name>
    <dbReference type="NCBI Taxonomy" id="113562"/>
    <lineage>
        <taxon>Bacteria</taxon>
        <taxon>Bacillati</taxon>
        <taxon>Actinomycetota</taxon>
        <taxon>Actinomycetes</taxon>
        <taxon>Micromonosporales</taxon>
        <taxon>Micromonosporaceae</taxon>
        <taxon>Actinoplanes</taxon>
    </lineage>
</organism>
<feature type="compositionally biased region" description="Low complexity" evidence="1">
    <location>
        <begin position="397"/>
        <end position="411"/>
    </location>
</feature>